<keyword evidence="1" id="KW-1133">Transmembrane helix</keyword>
<feature type="transmembrane region" description="Helical" evidence="1">
    <location>
        <begin position="204"/>
        <end position="224"/>
    </location>
</feature>
<accession>A0A844YW85</accession>
<keyword evidence="1" id="KW-0472">Membrane</keyword>
<feature type="transmembrane region" description="Helical" evidence="1">
    <location>
        <begin position="49"/>
        <end position="70"/>
    </location>
</feature>
<evidence type="ECO:0000313" key="3">
    <source>
        <dbReference type="EMBL" id="MXO70337.1"/>
    </source>
</evidence>
<dbReference type="OrthoDB" id="378663at2"/>
<keyword evidence="3" id="KW-0378">Hydrolase</keyword>
<dbReference type="EMBL" id="WTYV01000001">
    <property type="protein sequence ID" value="MXO70337.1"/>
    <property type="molecule type" value="Genomic_DNA"/>
</dbReference>
<feature type="transmembrane region" description="Helical" evidence="1">
    <location>
        <begin position="146"/>
        <end position="163"/>
    </location>
</feature>
<dbReference type="RefSeq" id="WP_160770267.1">
    <property type="nucleotide sequence ID" value="NZ_WTYV01000001.1"/>
</dbReference>
<comment type="caution">
    <text evidence="3">The sequence shown here is derived from an EMBL/GenBank/DDBJ whole genome shotgun (WGS) entry which is preliminary data.</text>
</comment>
<dbReference type="GO" id="GO:0080120">
    <property type="term" value="P:CAAX-box protein maturation"/>
    <property type="evidence" value="ECO:0007669"/>
    <property type="project" value="UniProtKB-ARBA"/>
</dbReference>
<dbReference type="GO" id="GO:0006508">
    <property type="term" value="P:proteolysis"/>
    <property type="evidence" value="ECO:0007669"/>
    <property type="project" value="UniProtKB-KW"/>
</dbReference>
<keyword evidence="3" id="KW-0482">Metalloprotease</keyword>
<dbReference type="Pfam" id="PF02517">
    <property type="entry name" value="Rce1-like"/>
    <property type="match status" value="1"/>
</dbReference>
<keyword evidence="3" id="KW-0645">Protease</keyword>
<evidence type="ECO:0000256" key="1">
    <source>
        <dbReference type="SAM" id="Phobius"/>
    </source>
</evidence>
<dbReference type="InterPro" id="IPR003675">
    <property type="entry name" value="Rce1/LyrA-like_dom"/>
</dbReference>
<feature type="transmembrane region" description="Helical" evidence="1">
    <location>
        <begin position="96"/>
        <end position="117"/>
    </location>
</feature>
<gene>
    <name evidence="3" type="ORF">GRI99_01660</name>
</gene>
<feature type="transmembrane region" description="Helical" evidence="1">
    <location>
        <begin position="175"/>
        <end position="198"/>
    </location>
</feature>
<dbReference type="Proteomes" id="UP000466966">
    <property type="component" value="Unassembled WGS sequence"/>
</dbReference>
<proteinExistence type="predicted"/>
<dbReference type="GO" id="GO:0008237">
    <property type="term" value="F:metallopeptidase activity"/>
    <property type="evidence" value="ECO:0007669"/>
    <property type="project" value="UniProtKB-KW"/>
</dbReference>
<sequence>MAGSYPGNGVRRSGTFLGLLCAAGLVGVASLALAPLELALPDGIEAPRAALLLQPALLVVLLAVLGWVAAPRTGLDAPVLGALADGGDWRRPLKAALAPALLAGALSAAVMLVYALLADADLQGVDRAFDVPLVSRVLYGGLTEEVLLRWGVMGGLAWLLLRFGRPLGLMGERALWVANAWAALLFGLGHLPTLYGLLPDPSTWLVMLVVGANALIGMVFGWLFIRRGLEAAMIAHALAHVIALSLAPLL</sequence>
<dbReference type="AlphaFoldDB" id="A0A844YW85"/>
<evidence type="ECO:0000259" key="2">
    <source>
        <dbReference type="Pfam" id="PF02517"/>
    </source>
</evidence>
<dbReference type="GO" id="GO:0004175">
    <property type="term" value="F:endopeptidase activity"/>
    <property type="evidence" value="ECO:0007669"/>
    <property type="project" value="UniProtKB-ARBA"/>
</dbReference>
<reference evidence="3 4" key="1">
    <citation type="submission" date="2019-12" db="EMBL/GenBank/DDBJ databases">
        <title>Genomic-based taxomic classification of the family Erythrobacteraceae.</title>
        <authorList>
            <person name="Xu L."/>
        </authorList>
    </citation>
    <scope>NUCLEOTIDE SEQUENCE [LARGE SCALE GENOMIC DNA]</scope>
    <source>
        <strain evidence="3 4">M0322</strain>
    </source>
</reference>
<protein>
    <submittedName>
        <fullName evidence="3">CPBP family intramembrane metalloprotease</fullName>
    </submittedName>
</protein>
<evidence type="ECO:0000313" key="4">
    <source>
        <dbReference type="Proteomes" id="UP000466966"/>
    </source>
</evidence>
<keyword evidence="4" id="KW-1185">Reference proteome</keyword>
<name>A0A844YW85_9SPHN</name>
<organism evidence="3 4">
    <name type="scientific">Alteraurantiacibacter buctensis</name>
    <dbReference type="NCBI Taxonomy" id="1503981"/>
    <lineage>
        <taxon>Bacteria</taxon>
        <taxon>Pseudomonadati</taxon>
        <taxon>Pseudomonadota</taxon>
        <taxon>Alphaproteobacteria</taxon>
        <taxon>Sphingomonadales</taxon>
        <taxon>Erythrobacteraceae</taxon>
        <taxon>Alteraurantiacibacter</taxon>
    </lineage>
</organism>
<keyword evidence="1" id="KW-0812">Transmembrane</keyword>
<feature type="domain" description="CAAX prenyl protease 2/Lysostaphin resistance protein A-like" evidence="2">
    <location>
        <begin position="133"/>
        <end position="241"/>
    </location>
</feature>